<dbReference type="RefSeq" id="WP_390211510.1">
    <property type="nucleotide sequence ID" value="NZ_JBHLXJ010000008.1"/>
</dbReference>
<sequence>MDYSEIMAENGRKGGFAKAEKYKPLIREVVRLFVTRPKMTQQEIALKVGVSQGFVCEHTKSPFTKLQRYERLIKNIVGELTDDEVDKILFKAKLEEKLLAHQDDINTIKNHKRSKI</sequence>
<accession>A0ABV6ID44</accession>
<reference evidence="1 2" key="1">
    <citation type="submission" date="2024-09" db="EMBL/GenBank/DDBJ databases">
        <authorList>
            <person name="Sun Q."/>
            <person name="Mori K."/>
        </authorList>
    </citation>
    <scope>NUCLEOTIDE SEQUENCE [LARGE SCALE GENOMIC DNA]</scope>
    <source>
        <strain evidence="1 2">CCM 8677</strain>
    </source>
</reference>
<evidence type="ECO:0008006" key="3">
    <source>
        <dbReference type="Google" id="ProtNLM"/>
    </source>
</evidence>
<name>A0ABV6ID44_9BURK</name>
<evidence type="ECO:0000313" key="1">
    <source>
        <dbReference type="EMBL" id="MFC0349743.1"/>
    </source>
</evidence>
<evidence type="ECO:0000313" key="2">
    <source>
        <dbReference type="Proteomes" id="UP001589844"/>
    </source>
</evidence>
<keyword evidence="2" id="KW-1185">Reference proteome</keyword>
<comment type="caution">
    <text evidence="1">The sequence shown here is derived from an EMBL/GenBank/DDBJ whole genome shotgun (WGS) entry which is preliminary data.</text>
</comment>
<dbReference type="EMBL" id="JBHLXJ010000008">
    <property type="protein sequence ID" value="MFC0349743.1"/>
    <property type="molecule type" value="Genomic_DNA"/>
</dbReference>
<organism evidence="1 2">
    <name type="scientific">Undibacterium danionis</name>
    <dbReference type="NCBI Taxonomy" id="1812100"/>
    <lineage>
        <taxon>Bacteria</taxon>
        <taxon>Pseudomonadati</taxon>
        <taxon>Pseudomonadota</taxon>
        <taxon>Betaproteobacteria</taxon>
        <taxon>Burkholderiales</taxon>
        <taxon>Oxalobacteraceae</taxon>
        <taxon>Undibacterium</taxon>
    </lineage>
</organism>
<gene>
    <name evidence="1" type="ORF">ACFFJH_07990</name>
</gene>
<protein>
    <recommendedName>
        <fullName evidence="3">HTH cro/C1-type domain-containing protein</fullName>
    </recommendedName>
</protein>
<dbReference type="Proteomes" id="UP001589844">
    <property type="component" value="Unassembled WGS sequence"/>
</dbReference>
<proteinExistence type="predicted"/>